<protein>
    <submittedName>
        <fullName evidence="1">Uncharacterized protein</fullName>
    </submittedName>
</protein>
<reference evidence="1" key="1">
    <citation type="journal article" date="2014" name="Front. Microbiol.">
        <title>High frequency of phylogenetically diverse reductive dehalogenase-homologous genes in deep subseafloor sedimentary metagenomes.</title>
        <authorList>
            <person name="Kawai M."/>
            <person name="Futagami T."/>
            <person name="Toyoda A."/>
            <person name="Takaki Y."/>
            <person name="Nishi S."/>
            <person name="Hori S."/>
            <person name="Arai W."/>
            <person name="Tsubouchi T."/>
            <person name="Morono Y."/>
            <person name="Uchiyama I."/>
            <person name="Ito T."/>
            <person name="Fujiyama A."/>
            <person name="Inagaki F."/>
            <person name="Takami H."/>
        </authorList>
    </citation>
    <scope>NUCLEOTIDE SEQUENCE</scope>
    <source>
        <strain evidence="1">Expedition CK06-06</strain>
    </source>
</reference>
<evidence type="ECO:0000313" key="1">
    <source>
        <dbReference type="EMBL" id="GAH18369.1"/>
    </source>
</evidence>
<accession>X1EMM2</accession>
<comment type="caution">
    <text evidence="1">The sequence shown here is derived from an EMBL/GenBank/DDBJ whole genome shotgun (WGS) entry which is preliminary data.</text>
</comment>
<name>X1EMM2_9ZZZZ</name>
<dbReference type="EMBL" id="BART01030709">
    <property type="protein sequence ID" value="GAH18369.1"/>
    <property type="molecule type" value="Genomic_DNA"/>
</dbReference>
<proteinExistence type="predicted"/>
<gene>
    <name evidence="1" type="ORF">S01H4_53520</name>
</gene>
<sequence>AKEHLALNVSLIPSFPYISFLNDYISFGEA</sequence>
<organism evidence="1">
    <name type="scientific">marine sediment metagenome</name>
    <dbReference type="NCBI Taxonomy" id="412755"/>
    <lineage>
        <taxon>unclassified sequences</taxon>
        <taxon>metagenomes</taxon>
        <taxon>ecological metagenomes</taxon>
    </lineage>
</organism>
<feature type="non-terminal residue" evidence="1">
    <location>
        <position position="1"/>
    </location>
</feature>
<dbReference type="AlphaFoldDB" id="X1EMM2"/>